<evidence type="ECO:0000256" key="1">
    <source>
        <dbReference type="SAM" id="MobiDB-lite"/>
    </source>
</evidence>
<accession>A0ABX6ZE44</accession>
<name>A0ABX6ZE44_BACMY</name>
<dbReference type="RefSeq" id="WP_033708104.1">
    <property type="nucleotide sequence ID" value="NZ_CM000719.1"/>
</dbReference>
<gene>
    <name evidence="2" type="ORF">I6G81_13620</name>
</gene>
<proteinExistence type="predicted"/>
<evidence type="ECO:0000313" key="3">
    <source>
        <dbReference type="Proteomes" id="UP000596196"/>
    </source>
</evidence>
<feature type="region of interest" description="Disordered" evidence="1">
    <location>
        <begin position="34"/>
        <end position="60"/>
    </location>
</feature>
<protein>
    <submittedName>
        <fullName evidence="2">Uncharacterized protein</fullName>
    </submittedName>
</protein>
<reference evidence="2 3" key="1">
    <citation type="submission" date="2020-12" db="EMBL/GenBank/DDBJ databases">
        <title>FDA dAtabase for Regulatory Grade micrObial Sequences (FDA-ARGOS): Supporting development and validation of Infectious Disease Dx tests.</title>
        <authorList>
            <person name="Nelson B."/>
            <person name="Plummer A."/>
            <person name="Tallon L."/>
            <person name="Sadzewicz L."/>
            <person name="Zhao X."/>
            <person name="Boylan J."/>
            <person name="Ott S."/>
            <person name="Bowen H."/>
            <person name="Vavikolanu K."/>
            <person name="Mehta A."/>
            <person name="Aluvathingal J."/>
            <person name="Nadendla S."/>
            <person name="Myers T."/>
            <person name="Yan Y."/>
            <person name="Sichtig H."/>
        </authorList>
    </citation>
    <scope>NUCLEOTIDE SEQUENCE [LARGE SCALE GENOMIC DNA]</scope>
    <source>
        <strain evidence="2 3">FDAARGOS_924</strain>
    </source>
</reference>
<keyword evidence="3" id="KW-1185">Reference proteome</keyword>
<dbReference type="EMBL" id="CP065877">
    <property type="protein sequence ID" value="QQA18409.1"/>
    <property type="molecule type" value="Genomic_DNA"/>
</dbReference>
<organism evidence="2 3">
    <name type="scientific">Bacillus mycoides</name>
    <dbReference type="NCBI Taxonomy" id="1405"/>
    <lineage>
        <taxon>Bacteria</taxon>
        <taxon>Bacillati</taxon>
        <taxon>Bacillota</taxon>
        <taxon>Bacilli</taxon>
        <taxon>Bacillales</taxon>
        <taxon>Bacillaceae</taxon>
        <taxon>Bacillus</taxon>
        <taxon>Bacillus cereus group</taxon>
    </lineage>
</organism>
<sequence length="60" mass="6849">MTISSSEKIDVVITVIQLMNKACPTGEELHQLDRSLDIQPKKRGGQEKIPIWEDKEEVDK</sequence>
<evidence type="ECO:0000313" key="2">
    <source>
        <dbReference type="EMBL" id="QQA18409.1"/>
    </source>
</evidence>
<dbReference type="Proteomes" id="UP000596196">
    <property type="component" value="Chromosome"/>
</dbReference>